<evidence type="ECO:0000313" key="2">
    <source>
        <dbReference type="Proteomes" id="UP001054945"/>
    </source>
</evidence>
<keyword evidence="2" id="KW-1185">Reference proteome</keyword>
<comment type="caution">
    <text evidence="1">The sequence shown here is derived from an EMBL/GenBank/DDBJ whole genome shotgun (WGS) entry which is preliminary data.</text>
</comment>
<sequence>HPLSQSGKQRSSQLNTSSVLVLSSTRLDLARSWLRTKIFTRVRLKRRGADSIPEAWFRI</sequence>
<dbReference type="AlphaFoldDB" id="A0AAV4RA87"/>
<feature type="non-terminal residue" evidence="1">
    <location>
        <position position="1"/>
    </location>
</feature>
<gene>
    <name evidence="1" type="ORF">CEXT_780491</name>
</gene>
<dbReference type="EMBL" id="BPLR01007618">
    <property type="protein sequence ID" value="GIY18385.1"/>
    <property type="molecule type" value="Genomic_DNA"/>
</dbReference>
<organism evidence="1 2">
    <name type="scientific">Caerostris extrusa</name>
    <name type="common">Bark spider</name>
    <name type="synonym">Caerostris bankana</name>
    <dbReference type="NCBI Taxonomy" id="172846"/>
    <lineage>
        <taxon>Eukaryota</taxon>
        <taxon>Metazoa</taxon>
        <taxon>Ecdysozoa</taxon>
        <taxon>Arthropoda</taxon>
        <taxon>Chelicerata</taxon>
        <taxon>Arachnida</taxon>
        <taxon>Araneae</taxon>
        <taxon>Araneomorphae</taxon>
        <taxon>Entelegynae</taxon>
        <taxon>Araneoidea</taxon>
        <taxon>Araneidae</taxon>
        <taxon>Caerostris</taxon>
    </lineage>
</organism>
<accession>A0AAV4RA87</accession>
<evidence type="ECO:0000313" key="1">
    <source>
        <dbReference type="EMBL" id="GIY18385.1"/>
    </source>
</evidence>
<proteinExistence type="predicted"/>
<protein>
    <submittedName>
        <fullName evidence="1">Uncharacterized protein</fullName>
    </submittedName>
</protein>
<dbReference type="Proteomes" id="UP001054945">
    <property type="component" value="Unassembled WGS sequence"/>
</dbReference>
<name>A0AAV4RA87_CAEEX</name>
<reference evidence="1 2" key="1">
    <citation type="submission" date="2021-06" db="EMBL/GenBank/DDBJ databases">
        <title>Caerostris extrusa draft genome.</title>
        <authorList>
            <person name="Kono N."/>
            <person name="Arakawa K."/>
        </authorList>
    </citation>
    <scope>NUCLEOTIDE SEQUENCE [LARGE SCALE GENOMIC DNA]</scope>
</reference>